<dbReference type="NCBIfam" id="TIGR00996">
    <property type="entry name" value="Mtu_fam_mce"/>
    <property type="match status" value="1"/>
</dbReference>
<dbReference type="Proteomes" id="UP000734823">
    <property type="component" value="Unassembled WGS sequence"/>
</dbReference>
<keyword evidence="5" id="KW-1185">Reference proteome</keyword>
<dbReference type="EMBL" id="JABVED010000001">
    <property type="protein sequence ID" value="MBC6445576.1"/>
    <property type="molecule type" value="Genomic_DNA"/>
</dbReference>
<dbReference type="PRINTS" id="PR01782">
    <property type="entry name" value="MCEVIRFACTOR"/>
</dbReference>
<dbReference type="InterPro" id="IPR003399">
    <property type="entry name" value="Mce/MlaD"/>
</dbReference>
<feature type="transmembrane region" description="Helical" evidence="1">
    <location>
        <begin position="12"/>
        <end position="30"/>
    </location>
</feature>
<keyword evidence="1" id="KW-0812">Transmembrane</keyword>
<organism evidence="4 5">
    <name type="scientific">Actinokineospora xionganensis</name>
    <dbReference type="NCBI Taxonomy" id="2684470"/>
    <lineage>
        <taxon>Bacteria</taxon>
        <taxon>Bacillati</taxon>
        <taxon>Actinomycetota</taxon>
        <taxon>Actinomycetes</taxon>
        <taxon>Pseudonocardiales</taxon>
        <taxon>Pseudonocardiaceae</taxon>
        <taxon>Actinokineospora</taxon>
    </lineage>
</organism>
<feature type="domain" description="Mammalian cell entry C-terminal" evidence="3">
    <location>
        <begin position="120"/>
        <end position="302"/>
    </location>
</feature>
<reference evidence="4 5" key="1">
    <citation type="submission" date="2020-06" db="EMBL/GenBank/DDBJ databases">
        <title>Actinokineospora xiongansis sp. nov., isolated from soil of Baiyangdian.</title>
        <authorList>
            <person name="Zhang X."/>
        </authorList>
    </citation>
    <scope>NUCLEOTIDE SEQUENCE [LARGE SCALE GENOMIC DNA]</scope>
    <source>
        <strain evidence="4 5">HBU206404</strain>
    </source>
</reference>
<dbReference type="InterPro" id="IPR005693">
    <property type="entry name" value="Mce"/>
</dbReference>
<name>A0ABR7KYR9_9PSEU</name>
<dbReference type="PANTHER" id="PTHR33371">
    <property type="entry name" value="INTERMEMBRANE PHOSPHOLIPID TRANSPORT SYSTEM BINDING PROTEIN MLAD-RELATED"/>
    <property type="match status" value="1"/>
</dbReference>
<evidence type="ECO:0000259" key="2">
    <source>
        <dbReference type="Pfam" id="PF02470"/>
    </source>
</evidence>
<evidence type="ECO:0000259" key="3">
    <source>
        <dbReference type="Pfam" id="PF11887"/>
    </source>
</evidence>
<evidence type="ECO:0000256" key="1">
    <source>
        <dbReference type="SAM" id="Phobius"/>
    </source>
</evidence>
<accession>A0ABR7KYR9</accession>
<protein>
    <submittedName>
        <fullName evidence="4">MCE family protein</fullName>
    </submittedName>
</protein>
<dbReference type="InterPro" id="IPR052336">
    <property type="entry name" value="MlaD_Phospholipid_Transporter"/>
</dbReference>
<dbReference type="RefSeq" id="WP_187218273.1">
    <property type="nucleotide sequence ID" value="NZ_JABVED010000001.1"/>
</dbReference>
<evidence type="ECO:0000313" key="5">
    <source>
        <dbReference type="Proteomes" id="UP000734823"/>
    </source>
</evidence>
<comment type="caution">
    <text evidence="4">The sequence shown here is derived from an EMBL/GenBank/DDBJ whole genome shotgun (WGS) entry which is preliminary data.</text>
</comment>
<gene>
    <name evidence="4" type="ORF">GPZ80_00085</name>
</gene>
<keyword evidence="1" id="KW-1133">Transmembrane helix</keyword>
<dbReference type="PANTHER" id="PTHR33371:SF18">
    <property type="entry name" value="MCE-FAMILY PROTEIN MCE3C"/>
    <property type="match status" value="1"/>
</dbReference>
<keyword evidence="1" id="KW-0472">Membrane</keyword>
<sequence>MKPFSERNQAKVGVVGGVVMAIITALIYFAPELPLIGGGTTYTAQFREAAGLKPDDEVRVAGVKVGKITKVELTGQVVLISFRIKNVWVGDQTVAHIKIKTLLGQKNLNLEPKGTEEQDPGTPIPVNRTVTPYDVTDAFADLAETTGQIDTTLLAKSFTTLAETFTAATPEEVRSALTGLSALSQSISTRDQELKKLLEHSATFTKTIADRNAQFELLLKDGATLLQEFNKRKDAITALLKGTQDLGRELAGLVKDNQAQIGPALDQLNRVSDVLQRNQQHLERSLRLAGPFYRLVGNAVGNGRWIDTYICGLVPASGGGCMPSKGGGR</sequence>
<feature type="domain" description="Mce/MlaD" evidence="2">
    <location>
        <begin position="39"/>
        <end position="112"/>
    </location>
</feature>
<proteinExistence type="predicted"/>
<dbReference type="Pfam" id="PF02470">
    <property type="entry name" value="MlaD"/>
    <property type="match status" value="1"/>
</dbReference>
<dbReference type="Pfam" id="PF11887">
    <property type="entry name" value="Mce4_CUP1"/>
    <property type="match status" value="1"/>
</dbReference>
<evidence type="ECO:0000313" key="4">
    <source>
        <dbReference type="EMBL" id="MBC6445576.1"/>
    </source>
</evidence>
<dbReference type="InterPro" id="IPR024516">
    <property type="entry name" value="Mce_C"/>
</dbReference>